<reference evidence="11 12" key="1">
    <citation type="submission" date="2018-05" db="EMBL/GenBank/DDBJ databases">
        <title>Novel Campyloabacter and Helicobacter Species and Strains.</title>
        <authorList>
            <person name="Mannion A.J."/>
            <person name="Shen Z."/>
            <person name="Fox J.G."/>
        </authorList>
    </citation>
    <scope>NUCLEOTIDE SEQUENCE [LARGE SCALE GENOMIC DNA]</scope>
    <source>
        <strain evidence="12">MIT17-670</strain>
    </source>
</reference>
<evidence type="ECO:0000259" key="9">
    <source>
        <dbReference type="PROSITE" id="PS50164"/>
    </source>
</evidence>
<proteinExistence type="inferred from homology"/>
<feature type="domain" description="UvrC family homology region profile" evidence="10">
    <location>
        <begin position="258"/>
        <end position="478"/>
    </location>
</feature>
<evidence type="ECO:0000256" key="7">
    <source>
        <dbReference type="HAMAP-Rule" id="MF_00203"/>
    </source>
</evidence>
<dbReference type="EMBL" id="NXMA01000003">
    <property type="protein sequence ID" value="TKX32799.1"/>
    <property type="molecule type" value="Genomic_DNA"/>
</dbReference>
<dbReference type="GO" id="GO:0009432">
    <property type="term" value="P:SOS response"/>
    <property type="evidence" value="ECO:0007669"/>
    <property type="project" value="UniProtKB-UniRule"/>
</dbReference>
<comment type="function">
    <text evidence="7">The UvrABC repair system catalyzes the recognition and processing of DNA lesions. UvrC both incises the 5' and 3' sides of the lesion. The N-terminal half is responsible for the 3' incision and the C-terminal half is responsible for the 5' incision.</text>
</comment>
<dbReference type="InterPro" id="IPR010994">
    <property type="entry name" value="RuvA_2-like"/>
</dbReference>
<keyword evidence="2 7" id="KW-0227">DNA damage</keyword>
<keyword evidence="3 7" id="KW-0228">DNA excision</keyword>
<dbReference type="GO" id="GO:0003677">
    <property type="term" value="F:DNA binding"/>
    <property type="evidence" value="ECO:0007669"/>
    <property type="project" value="UniProtKB-UniRule"/>
</dbReference>
<dbReference type="RefSeq" id="WP_137621828.1">
    <property type="nucleotide sequence ID" value="NZ_NXMA01000003.1"/>
</dbReference>
<evidence type="ECO:0000256" key="1">
    <source>
        <dbReference type="ARBA" id="ARBA00022490"/>
    </source>
</evidence>
<dbReference type="PROSITE" id="PS50164">
    <property type="entry name" value="GIY_YIG"/>
    <property type="match status" value="1"/>
</dbReference>
<dbReference type="InterPro" id="IPR036876">
    <property type="entry name" value="UVR_dom_sf"/>
</dbReference>
<keyword evidence="6 7" id="KW-0742">SOS response</keyword>
<dbReference type="OrthoDB" id="9804933at2"/>
<keyword evidence="5 7" id="KW-0234">DNA repair</keyword>
<dbReference type="InterPro" id="IPR001943">
    <property type="entry name" value="UVR_dom"/>
</dbReference>
<dbReference type="Gene3D" id="4.10.860.10">
    <property type="entry name" value="UVR domain"/>
    <property type="match status" value="1"/>
</dbReference>
<dbReference type="GO" id="GO:0009380">
    <property type="term" value="C:excinuclease repair complex"/>
    <property type="evidence" value="ECO:0007669"/>
    <property type="project" value="InterPro"/>
</dbReference>
<protein>
    <recommendedName>
        <fullName evidence="7">UvrABC system protein C</fullName>
        <shortName evidence="7">Protein UvrC</shortName>
    </recommendedName>
    <alternativeName>
        <fullName evidence="7">Excinuclease ABC subunit C</fullName>
    </alternativeName>
</protein>
<dbReference type="SUPFAM" id="SSF47781">
    <property type="entry name" value="RuvA domain 2-like"/>
    <property type="match status" value="1"/>
</dbReference>
<gene>
    <name evidence="7" type="primary">uvrC</name>
    <name evidence="11" type="ORF">CQA76_02245</name>
</gene>
<dbReference type="Proteomes" id="UP000310353">
    <property type="component" value="Unassembled WGS sequence"/>
</dbReference>
<dbReference type="InterPro" id="IPR001162">
    <property type="entry name" value="UvrC_RNase_H_dom"/>
</dbReference>
<dbReference type="InterPro" id="IPR035901">
    <property type="entry name" value="GIY-YIG_endonuc_sf"/>
</dbReference>
<dbReference type="InterPro" id="IPR000305">
    <property type="entry name" value="GIY-YIG_endonuc"/>
</dbReference>
<evidence type="ECO:0000259" key="10">
    <source>
        <dbReference type="PROSITE" id="PS50165"/>
    </source>
</evidence>
<evidence type="ECO:0000256" key="4">
    <source>
        <dbReference type="ARBA" id="ARBA00022881"/>
    </source>
</evidence>
<dbReference type="CDD" id="cd10434">
    <property type="entry name" value="GIY-YIG_UvrC_Cho"/>
    <property type="match status" value="1"/>
</dbReference>
<dbReference type="Pfam" id="PF01541">
    <property type="entry name" value="GIY-YIG"/>
    <property type="match status" value="1"/>
</dbReference>
<dbReference type="Pfam" id="PF08459">
    <property type="entry name" value="UvrC_RNaseH_dom"/>
    <property type="match status" value="1"/>
</dbReference>
<dbReference type="GO" id="GO:0009381">
    <property type="term" value="F:excinuclease ABC activity"/>
    <property type="evidence" value="ECO:0007669"/>
    <property type="project" value="UniProtKB-UniRule"/>
</dbReference>
<dbReference type="AlphaFoldDB" id="A0A4U7BM59"/>
<dbReference type="FunFam" id="3.40.1440.10:FF:000001">
    <property type="entry name" value="UvrABC system protein C"/>
    <property type="match status" value="1"/>
</dbReference>
<dbReference type="GO" id="GO:0005737">
    <property type="term" value="C:cytoplasm"/>
    <property type="evidence" value="ECO:0007669"/>
    <property type="project" value="UniProtKB-SubCell"/>
</dbReference>
<dbReference type="PANTHER" id="PTHR30562:SF1">
    <property type="entry name" value="UVRABC SYSTEM PROTEIN C"/>
    <property type="match status" value="1"/>
</dbReference>
<comment type="subcellular location">
    <subcellularLocation>
        <location evidence="7">Cytoplasm</location>
    </subcellularLocation>
</comment>
<dbReference type="InterPro" id="IPR038476">
    <property type="entry name" value="UvrC_RNase_H_dom_sf"/>
</dbReference>
<dbReference type="NCBIfam" id="TIGR00194">
    <property type="entry name" value="uvrC"/>
    <property type="match status" value="1"/>
</dbReference>
<dbReference type="SUPFAM" id="SSF82771">
    <property type="entry name" value="GIY-YIG endonuclease"/>
    <property type="match status" value="1"/>
</dbReference>
<dbReference type="HAMAP" id="MF_00203">
    <property type="entry name" value="UvrC"/>
    <property type="match status" value="1"/>
</dbReference>
<dbReference type="Gene3D" id="3.40.1440.10">
    <property type="entry name" value="GIY-YIG endonuclease"/>
    <property type="match status" value="1"/>
</dbReference>
<evidence type="ECO:0000256" key="3">
    <source>
        <dbReference type="ARBA" id="ARBA00022769"/>
    </source>
</evidence>
<dbReference type="InterPro" id="IPR047296">
    <property type="entry name" value="GIY-YIG_UvrC_Cho"/>
</dbReference>
<dbReference type="SMART" id="SM00465">
    <property type="entry name" value="GIYc"/>
    <property type="match status" value="1"/>
</dbReference>
<evidence type="ECO:0000256" key="2">
    <source>
        <dbReference type="ARBA" id="ARBA00022763"/>
    </source>
</evidence>
<evidence type="ECO:0000313" key="11">
    <source>
        <dbReference type="EMBL" id="TKX32799.1"/>
    </source>
</evidence>
<dbReference type="Pfam" id="PF22920">
    <property type="entry name" value="UvrC_RNaseH"/>
    <property type="match status" value="1"/>
</dbReference>
<comment type="subunit">
    <text evidence="7">Interacts with UvrB in an incision complex.</text>
</comment>
<feature type="domain" description="UVR" evidence="8">
    <location>
        <begin position="207"/>
        <end position="242"/>
    </location>
</feature>
<evidence type="ECO:0000259" key="8">
    <source>
        <dbReference type="PROSITE" id="PS50151"/>
    </source>
</evidence>
<comment type="caution">
    <text evidence="11">The sequence shown here is derived from an EMBL/GenBank/DDBJ whole genome shotgun (WGS) entry which is preliminary data.</text>
</comment>
<dbReference type="GO" id="GO:0006289">
    <property type="term" value="P:nucleotide-excision repair"/>
    <property type="evidence" value="ECO:0007669"/>
    <property type="project" value="UniProtKB-UniRule"/>
</dbReference>
<evidence type="ECO:0000256" key="5">
    <source>
        <dbReference type="ARBA" id="ARBA00023204"/>
    </source>
</evidence>
<dbReference type="Pfam" id="PF02151">
    <property type="entry name" value="UVR"/>
    <property type="match status" value="1"/>
</dbReference>
<dbReference type="PANTHER" id="PTHR30562">
    <property type="entry name" value="UVRC/OXIDOREDUCTASE"/>
    <property type="match status" value="1"/>
</dbReference>
<name>A0A4U7BM59_9BACT</name>
<dbReference type="PROSITE" id="PS50151">
    <property type="entry name" value="UVR"/>
    <property type="match status" value="1"/>
</dbReference>
<evidence type="ECO:0000313" key="12">
    <source>
        <dbReference type="Proteomes" id="UP000310353"/>
    </source>
</evidence>
<organism evidence="11 12">
    <name type="scientific">Campylobacter aviculae</name>
    <dbReference type="NCBI Taxonomy" id="2510190"/>
    <lineage>
        <taxon>Bacteria</taxon>
        <taxon>Pseudomonadati</taxon>
        <taxon>Campylobacterota</taxon>
        <taxon>Epsilonproteobacteria</taxon>
        <taxon>Campylobacterales</taxon>
        <taxon>Campylobacteraceae</taxon>
        <taxon>Campylobacter</taxon>
    </lineage>
</organism>
<dbReference type="InterPro" id="IPR004791">
    <property type="entry name" value="UvrC"/>
</dbReference>
<dbReference type="SUPFAM" id="SSF46600">
    <property type="entry name" value="C-terminal UvrC-binding domain of UvrB"/>
    <property type="match status" value="1"/>
</dbReference>
<evidence type="ECO:0000256" key="6">
    <source>
        <dbReference type="ARBA" id="ARBA00023236"/>
    </source>
</evidence>
<feature type="domain" description="GIY-YIG" evidence="9">
    <location>
        <begin position="19"/>
        <end position="104"/>
    </location>
</feature>
<comment type="similarity">
    <text evidence="7">Belongs to the UvrC family.</text>
</comment>
<dbReference type="PROSITE" id="PS50165">
    <property type="entry name" value="UVRC"/>
    <property type="match status" value="1"/>
</dbReference>
<dbReference type="Gene3D" id="3.30.420.340">
    <property type="entry name" value="UvrC, RNAse H endonuclease domain"/>
    <property type="match status" value="1"/>
</dbReference>
<dbReference type="InterPro" id="IPR050066">
    <property type="entry name" value="UvrABC_protein_C"/>
</dbReference>
<sequence length="605" mass="70186">MLEKSSKNILEKELQTLPQKAGVYQYFDQNGKLLYVGKAKNLKNRVRSYFTFRPKLCANSKNSLRIQKMIEEAVHLEFITTNSEADALILENSFIKQLHPKYNILLRDDKTYPYIYVDFNEDFPRFQSTRKLIKKTKIRYFGPFFKGAKELLNALYLYYPLKQKANCKNPCIFYQIHRCLAPCDNGVTQEEYKKILDSAINALLNPSILIKNLEKQMLSLAQNENYEEAAKVRDQIATIKDLEVKIQIDIAKLEDFEIFAVAFKDSMLSTIRFVVQNGKIISVNSKTTLLKNALSFEKNEIYKQLILENFNTDTPLIANTIYTYEEFDDRELLEEILSKRFEKKISIKMPKIGEKRKICDLAFENALLNIEKEQKNSNFKIQKEIQEYFELENFPNHIEIFDNSHLQGIANVGAMVVYKFGAWDKNSYRKFHLEYKNDYEQMREVLTRRALDFQNNTPPDLWLIDGGKALLELAKDIVLSSGANIDILAISKEKIDAKAHRAKGGAKDKIHSFSGEFSLSVDDKKLQFLQKLRDEAHRFAISFHQKTKKKQDLESSKLVKLGLSTGVIHKLLAYYGNFESIYEANFDELCTLVGKKAAQKLKDIK</sequence>
<keyword evidence="12" id="KW-1185">Reference proteome</keyword>
<accession>A0A4U7BM59</accession>
<keyword evidence="4 7" id="KW-0267">Excision nuclease</keyword>
<keyword evidence="1 7" id="KW-0963">Cytoplasm</keyword>